<proteinExistence type="predicted"/>
<feature type="region of interest" description="Disordered" evidence="1">
    <location>
        <begin position="414"/>
        <end position="508"/>
    </location>
</feature>
<keyword evidence="3" id="KW-1185">Reference proteome</keyword>
<organism evidence="2 3">
    <name type="scientific">Dothistroma septosporum (strain NZE10 / CBS 128990)</name>
    <name type="common">Red band needle blight fungus</name>
    <name type="synonym">Mycosphaerella pini</name>
    <dbReference type="NCBI Taxonomy" id="675120"/>
    <lineage>
        <taxon>Eukaryota</taxon>
        <taxon>Fungi</taxon>
        <taxon>Dikarya</taxon>
        <taxon>Ascomycota</taxon>
        <taxon>Pezizomycotina</taxon>
        <taxon>Dothideomycetes</taxon>
        <taxon>Dothideomycetidae</taxon>
        <taxon>Mycosphaerellales</taxon>
        <taxon>Mycosphaerellaceae</taxon>
        <taxon>Dothistroma</taxon>
    </lineage>
</organism>
<evidence type="ECO:0000256" key="1">
    <source>
        <dbReference type="SAM" id="MobiDB-lite"/>
    </source>
</evidence>
<dbReference type="AlphaFoldDB" id="M2XGX6"/>
<dbReference type="OMA" id="CITTICN"/>
<dbReference type="EMBL" id="KB446546">
    <property type="protein sequence ID" value="EME38732.1"/>
    <property type="molecule type" value="Genomic_DNA"/>
</dbReference>
<feature type="region of interest" description="Disordered" evidence="1">
    <location>
        <begin position="550"/>
        <end position="571"/>
    </location>
</feature>
<sequence length="633" mass="64446">MTIVDRITLPGTISTLTLQIPTTITSLSTVVLSGTTSIITVTAVSTLPQVTVVSVQPGQTITVQGRTMTVPGQPLPAQTSLLPGSTRLETLPGTTIVEQQPGETILYTATFYDTVYMTVTQQQPPITITAAPPMPTSTCNGTGYFSQPDGAACGGDECYLNFGLETYVHWNVTGDYPPLRTRVVFENPSASATCITTICNTTAFSEFYYRSQTDCSRPPCPSNSVNSDCQLVVGPIVLPDGSRTAVTQDGTAGWNLNLGMTGTAYSIPTCDAGNPSCAAPTRITRTTPLVYTGEVITVTPTNNVTYATPTEWLLPDLPGYFPQGDAFGQCGTVLFQDPMTQGAAPMLHRPKLHKRVLQKRIPYIGETTWPATNGLLPSTTITASAAQDNLSLPTSTAPAVTVTESVAPRVTVTATPSAQGSSPQQSEASSAGQSAGVSNPSNGGTAPGTSPNSGTTPVVVPIPVGSSNQQAPSQSQFASGQASGAQSANTQNSGSQTTQSGAGQSGGGGAAVYTTTYPAGSVVVTSNAGGPNAVVSTSVIPASTAVVTASASGVTSSRPTGSVGSSVTAGTSLTTGADGRVTAYVTVFYSMIAGPNGSASATVAMQTGEASGVGNTGLMWKVVVVGIFVNLVM</sequence>
<evidence type="ECO:0000313" key="3">
    <source>
        <dbReference type="Proteomes" id="UP000016933"/>
    </source>
</evidence>
<reference evidence="3" key="1">
    <citation type="journal article" date="2012" name="PLoS Genet.">
        <title>The genomes of the fungal plant pathogens Cladosporium fulvum and Dothistroma septosporum reveal adaptation to different hosts and lifestyles but also signatures of common ancestry.</title>
        <authorList>
            <person name="de Wit P.J.G.M."/>
            <person name="van der Burgt A."/>
            <person name="Oekmen B."/>
            <person name="Stergiopoulos I."/>
            <person name="Abd-Elsalam K.A."/>
            <person name="Aerts A.L."/>
            <person name="Bahkali A.H."/>
            <person name="Beenen H.G."/>
            <person name="Chettri P."/>
            <person name="Cox M.P."/>
            <person name="Datema E."/>
            <person name="de Vries R.P."/>
            <person name="Dhillon B."/>
            <person name="Ganley A.R."/>
            <person name="Griffiths S.A."/>
            <person name="Guo Y."/>
            <person name="Hamelin R.C."/>
            <person name="Henrissat B."/>
            <person name="Kabir M.S."/>
            <person name="Jashni M.K."/>
            <person name="Kema G."/>
            <person name="Klaubauf S."/>
            <person name="Lapidus A."/>
            <person name="Levasseur A."/>
            <person name="Lindquist E."/>
            <person name="Mehrabi R."/>
            <person name="Ohm R.A."/>
            <person name="Owen T.J."/>
            <person name="Salamov A."/>
            <person name="Schwelm A."/>
            <person name="Schijlen E."/>
            <person name="Sun H."/>
            <person name="van den Burg H.A."/>
            <person name="van Ham R.C.H.J."/>
            <person name="Zhang S."/>
            <person name="Goodwin S.B."/>
            <person name="Grigoriev I.V."/>
            <person name="Collemare J."/>
            <person name="Bradshaw R.E."/>
        </authorList>
    </citation>
    <scope>NUCLEOTIDE SEQUENCE [LARGE SCALE GENOMIC DNA]</scope>
    <source>
        <strain evidence="3">NZE10 / CBS 128990</strain>
    </source>
</reference>
<dbReference type="HOGENOM" id="CLU_432125_0_0_1"/>
<reference evidence="2 3" key="2">
    <citation type="journal article" date="2012" name="PLoS Pathog.">
        <title>Diverse lifestyles and strategies of plant pathogenesis encoded in the genomes of eighteen Dothideomycetes fungi.</title>
        <authorList>
            <person name="Ohm R.A."/>
            <person name="Feau N."/>
            <person name="Henrissat B."/>
            <person name="Schoch C.L."/>
            <person name="Horwitz B.A."/>
            <person name="Barry K.W."/>
            <person name="Condon B.J."/>
            <person name="Copeland A.C."/>
            <person name="Dhillon B."/>
            <person name="Glaser F."/>
            <person name="Hesse C.N."/>
            <person name="Kosti I."/>
            <person name="LaButti K."/>
            <person name="Lindquist E.A."/>
            <person name="Lucas S."/>
            <person name="Salamov A.A."/>
            <person name="Bradshaw R.E."/>
            <person name="Ciuffetti L."/>
            <person name="Hamelin R.C."/>
            <person name="Kema G.H.J."/>
            <person name="Lawrence C."/>
            <person name="Scott J.A."/>
            <person name="Spatafora J.W."/>
            <person name="Turgeon B.G."/>
            <person name="de Wit P.J.G.M."/>
            <person name="Zhong S."/>
            <person name="Goodwin S.B."/>
            <person name="Grigoriev I.V."/>
        </authorList>
    </citation>
    <scope>NUCLEOTIDE SEQUENCE [LARGE SCALE GENOMIC DNA]</scope>
    <source>
        <strain evidence="3">NZE10 / CBS 128990</strain>
    </source>
</reference>
<feature type="compositionally biased region" description="Low complexity" evidence="1">
    <location>
        <begin position="417"/>
        <end position="438"/>
    </location>
</feature>
<name>M2XGX6_DOTSN</name>
<feature type="compositionally biased region" description="Low complexity" evidence="1">
    <location>
        <begin position="457"/>
        <end position="502"/>
    </location>
</feature>
<dbReference type="eggNOG" id="ENOG502RGG7">
    <property type="taxonomic scope" value="Eukaryota"/>
</dbReference>
<dbReference type="Proteomes" id="UP000016933">
    <property type="component" value="Unassembled WGS sequence"/>
</dbReference>
<evidence type="ECO:0000313" key="2">
    <source>
        <dbReference type="EMBL" id="EME38732.1"/>
    </source>
</evidence>
<accession>M2XGX6</accession>
<protein>
    <submittedName>
        <fullName evidence="2">Uncharacterized protein</fullName>
    </submittedName>
</protein>
<feature type="compositionally biased region" description="Polar residues" evidence="1">
    <location>
        <begin position="439"/>
        <end position="456"/>
    </location>
</feature>
<dbReference type="OrthoDB" id="3650270at2759"/>
<gene>
    <name evidence="2" type="ORF">DOTSEDRAFT_48271</name>
</gene>